<reference evidence="1 2" key="1">
    <citation type="submission" date="2017-11" db="EMBL/GenBank/DDBJ databases">
        <title>Genomic Encyclopedia of Archaeal and Bacterial Type Strains, Phase II (KMG-II): From Individual Species to Whole Genera.</title>
        <authorList>
            <person name="Goeker M."/>
        </authorList>
    </citation>
    <scope>NUCLEOTIDE SEQUENCE [LARGE SCALE GENOMIC DNA]</scope>
    <source>
        <strain evidence="1 2">DSM 27268</strain>
    </source>
</reference>
<evidence type="ECO:0000313" key="1">
    <source>
        <dbReference type="EMBL" id="PJJ74590.1"/>
    </source>
</evidence>
<dbReference type="Proteomes" id="UP000230000">
    <property type="component" value="Unassembled WGS sequence"/>
</dbReference>
<dbReference type="AlphaFoldDB" id="A0A2M9CRM7"/>
<evidence type="ECO:0000313" key="2">
    <source>
        <dbReference type="Proteomes" id="UP000230000"/>
    </source>
</evidence>
<keyword evidence="2" id="KW-1185">Reference proteome</keyword>
<organism evidence="1 2">
    <name type="scientific">Thermoflavifilum aggregans</name>
    <dbReference type="NCBI Taxonomy" id="454188"/>
    <lineage>
        <taxon>Bacteria</taxon>
        <taxon>Pseudomonadati</taxon>
        <taxon>Bacteroidota</taxon>
        <taxon>Chitinophagia</taxon>
        <taxon>Chitinophagales</taxon>
        <taxon>Chitinophagaceae</taxon>
        <taxon>Thermoflavifilum</taxon>
    </lineage>
</organism>
<comment type="caution">
    <text evidence="1">The sequence shown here is derived from an EMBL/GenBank/DDBJ whole genome shotgun (WGS) entry which is preliminary data.</text>
</comment>
<protein>
    <submittedName>
        <fullName evidence="1">Uncharacterized protein</fullName>
    </submittedName>
</protein>
<dbReference type="EMBL" id="PGFG01000001">
    <property type="protein sequence ID" value="PJJ74590.1"/>
    <property type="molecule type" value="Genomic_DNA"/>
</dbReference>
<dbReference type="OrthoDB" id="9841716at2"/>
<sequence length="102" mass="11780">MPSKDAFEELKTEYRRLRKACAEQEEALARQWVYVYNHSGELIWNTVLDTSKGLGKSLLQLLFRKNGPSPGVYKFLFSVAQLWLLKKIADWSGKRKSSQAKT</sequence>
<proteinExistence type="predicted"/>
<accession>A0A2M9CRM7</accession>
<gene>
    <name evidence="1" type="ORF">BXY57_0150</name>
</gene>
<name>A0A2M9CRM7_9BACT</name>
<dbReference type="RefSeq" id="WP_100313298.1">
    <property type="nucleotide sequence ID" value="NZ_PGFG01000001.1"/>
</dbReference>